<name>A0ABV6B5J8_9DEIO</name>
<dbReference type="EMBL" id="JBHLYR010000078">
    <property type="protein sequence ID" value="MFB9995034.1"/>
    <property type="molecule type" value="Genomic_DNA"/>
</dbReference>
<keyword evidence="3" id="KW-0808">Transferase</keyword>
<proteinExistence type="predicted"/>
<dbReference type="PANTHER" id="PTHR12526">
    <property type="entry name" value="GLYCOSYLTRANSFERASE"/>
    <property type="match status" value="1"/>
</dbReference>
<dbReference type="Pfam" id="PF13439">
    <property type="entry name" value="Glyco_transf_4"/>
    <property type="match status" value="1"/>
</dbReference>
<accession>A0ABV6B5J8</accession>
<reference evidence="3 4" key="1">
    <citation type="submission" date="2024-09" db="EMBL/GenBank/DDBJ databases">
        <authorList>
            <person name="Sun Q."/>
            <person name="Mori K."/>
        </authorList>
    </citation>
    <scope>NUCLEOTIDE SEQUENCE [LARGE SCALE GENOMIC DNA]</scope>
    <source>
        <strain evidence="3 4">JCM 13503</strain>
    </source>
</reference>
<dbReference type="EC" id="2.4.-.-" evidence="3"/>
<dbReference type="Gene3D" id="3.40.50.2000">
    <property type="entry name" value="Glycogen Phosphorylase B"/>
    <property type="match status" value="2"/>
</dbReference>
<evidence type="ECO:0000259" key="2">
    <source>
        <dbReference type="Pfam" id="PF13439"/>
    </source>
</evidence>
<keyword evidence="3" id="KW-0328">Glycosyltransferase</keyword>
<dbReference type="InterPro" id="IPR001296">
    <property type="entry name" value="Glyco_trans_1"/>
</dbReference>
<keyword evidence="4" id="KW-1185">Reference proteome</keyword>
<protein>
    <submittedName>
        <fullName evidence="3">Glycosyltransferase family 4 protein</fullName>
        <ecNumber evidence="3">2.4.-.-</ecNumber>
    </submittedName>
</protein>
<dbReference type="RefSeq" id="WP_380016574.1">
    <property type="nucleotide sequence ID" value="NZ_JBHLYR010000078.1"/>
</dbReference>
<organism evidence="3 4">
    <name type="scientific">Deinococcus oregonensis</name>
    <dbReference type="NCBI Taxonomy" id="1805970"/>
    <lineage>
        <taxon>Bacteria</taxon>
        <taxon>Thermotogati</taxon>
        <taxon>Deinococcota</taxon>
        <taxon>Deinococci</taxon>
        <taxon>Deinococcales</taxon>
        <taxon>Deinococcaceae</taxon>
        <taxon>Deinococcus</taxon>
    </lineage>
</organism>
<sequence length="392" mass="43238">MRIGIAGPVTLSLLSPHLNDQPDLGDGYAFAPMARWVLGLRDRGHHVSVFTLSPTAQRMESYDGHQLTVHIAPYRPTGRAKNAFRDERLSLQAMMTAYPQDVLHAHWTYEFALAALATKQPVVVTAHDSPLDVLRLHPSAYRLVRAGMAAKAIIKAPSLTAVSPYLADRLRSTFRRQNLRIIPNGVPDEVFELQAARPGRDTELTFASSMMGFTGLKNGATLLRAFGKVRQQLPHTRLMMFGDGFGPQAEAYEYAREHGLTEGIEFVGRVGYDTLLSRLSQEADILVHPSLEESFGMAVAEAMGLGLPVIAGDKAGALPWITNGGQAAVLVDVVQDEILAAAMLDLVRSPERRDQLSTSARLHIQNNFSLHRQLTDYEQEYAAAINRQQMHK</sequence>
<dbReference type="SUPFAM" id="SSF53756">
    <property type="entry name" value="UDP-Glycosyltransferase/glycogen phosphorylase"/>
    <property type="match status" value="1"/>
</dbReference>
<dbReference type="Proteomes" id="UP001589733">
    <property type="component" value="Unassembled WGS sequence"/>
</dbReference>
<feature type="domain" description="Glycosyltransferase subfamily 4-like N-terminal" evidence="2">
    <location>
        <begin position="37"/>
        <end position="189"/>
    </location>
</feature>
<dbReference type="GO" id="GO:0016757">
    <property type="term" value="F:glycosyltransferase activity"/>
    <property type="evidence" value="ECO:0007669"/>
    <property type="project" value="UniProtKB-KW"/>
</dbReference>
<dbReference type="CDD" id="cd03801">
    <property type="entry name" value="GT4_PimA-like"/>
    <property type="match status" value="1"/>
</dbReference>
<comment type="caution">
    <text evidence="3">The sequence shown here is derived from an EMBL/GenBank/DDBJ whole genome shotgun (WGS) entry which is preliminary data.</text>
</comment>
<feature type="domain" description="Glycosyl transferase family 1" evidence="1">
    <location>
        <begin position="214"/>
        <end position="361"/>
    </location>
</feature>
<evidence type="ECO:0000313" key="3">
    <source>
        <dbReference type="EMBL" id="MFB9995034.1"/>
    </source>
</evidence>
<dbReference type="PANTHER" id="PTHR12526:SF630">
    <property type="entry name" value="GLYCOSYLTRANSFERASE"/>
    <property type="match status" value="1"/>
</dbReference>
<evidence type="ECO:0000313" key="4">
    <source>
        <dbReference type="Proteomes" id="UP001589733"/>
    </source>
</evidence>
<dbReference type="Pfam" id="PF00534">
    <property type="entry name" value="Glycos_transf_1"/>
    <property type="match status" value="1"/>
</dbReference>
<dbReference type="InterPro" id="IPR028098">
    <property type="entry name" value="Glyco_trans_4-like_N"/>
</dbReference>
<gene>
    <name evidence="3" type="ORF">ACFFLM_24090</name>
</gene>
<evidence type="ECO:0000259" key="1">
    <source>
        <dbReference type="Pfam" id="PF00534"/>
    </source>
</evidence>